<dbReference type="EMBL" id="CP003326">
    <property type="protein sequence ID" value="AFS77189.1"/>
    <property type="molecule type" value="Genomic_DNA"/>
</dbReference>
<dbReference type="Pfam" id="PF10764">
    <property type="entry name" value="Gin"/>
    <property type="match status" value="1"/>
</dbReference>
<protein>
    <submittedName>
        <fullName evidence="1">Sigma-G inhibitor, Gin</fullName>
    </submittedName>
</protein>
<organism evidence="1 2">
    <name type="scientific">Gottschalkia acidurici (strain ATCC 7906 / DSM 604 / BCRC 14475 / CIP 104303 / KCTC 5404 / NCIMB 10678 / 9a)</name>
    <name type="common">Clostridium acidurici</name>
    <dbReference type="NCBI Taxonomy" id="1128398"/>
    <lineage>
        <taxon>Bacteria</taxon>
        <taxon>Bacillati</taxon>
        <taxon>Bacillota</taxon>
        <taxon>Tissierellia</taxon>
        <taxon>Tissierellales</taxon>
        <taxon>Gottschalkiaceae</taxon>
        <taxon>Gottschalkia</taxon>
    </lineage>
</organism>
<accession>K0AV93</accession>
<dbReference type="AlphaFoldDB" id="K0AV93"/>
<evidence type="ECO:0000313" key="1">
    <source>
        <dbReference type="EMBL" id="AFS77189.1"/>
    </source>
</evidence>
<reference evidence="1 2" key="1">
    <citation type="journal article" date="2012" name="PLoS ONE">
        <title>The purine-utilizing bacterium Clostridium acidurici 9a: a genome-guided metabolic reconsideration.</title>
        <authorList>
            <person name="Hartwich K."/>
            <person name="Poehlein A."/>
            <person name="Daniel R."/>
        </authorList>
    </citation>
    <scope>NUCLEOTIDE SEQUENCE [LARGE SCALE GENOMIC DNA]</scope>
    <source>
        <strain evidence="2">ATCC 7906 / DSM 604 / BCRC 14475 / CIP 104303 / KCTC 5404 / NCIMB 10678 / 9a</strain>
    </source>
</reference>
<dbReference type="InterPro" id="IPR019700">
    <property type="entry name" value="Sigma-G_inhibitor_Gin"/>
</dbReference>
<evidence type="ECO:0000313" key="2">
    <source>
        <dbReference type="Proteomes" id="UP000006094"/>
    </source>
</evidence>
<dbReference type="HOGENOM" id="CLU_2895922_0_0_9"/>
<dbReference type="RefSeq" id="WP_014966326.1">
    <property type="nucleotide sequence ID" value="NC_018664.1"/>
</dbReference>
<dbReference type="KEGG" id="cad:Curi_c01090"/>
<dbReference type="STRING" id="1128398.Curi_c01090"/>
<dbReference type="OrthoDB" id="1707817at2"/>
<proteinExistence type="predicted"/>
<name>K0AV93_GOTA9</name>
<gene>
    <name evidence="1" type="primary">csfB</name>
    <name evidence="1" type="ordered locus">Curi_c01090</name>
</gene>
<dbReference type="Proteomes" id="UP000006094">
    <property type="component" value="Chromosome"/>
</dbReference>
<keyword evidence="2" id="KW-1185">Reference proteome</keyword>
<dbReference type="eggNOG" id="ENOG502ZF8G">
    <property type="taxonomic scope" value="Bacteria"/>
</dbReference>
<sequence>MEASYCKTCKKDNDGGIDLLGVHICRECLDSITNLEVGDLAYEYYKSVIGKVWTDYYKMRLN</sequence>